<dbReference type="PIRSF" id="PIRSF001529">
    <property type="entry name" value="Ser-tRNA-synth_IIa"/>
    <property type="match status" value="1"/>
</dbReference>
<keyword evidence="3 6" id="KW-0067">ATP-binding</keyword>
<evidence type="ECO:0000256" key="5">
    <source>
        <dbReference type="ARBA" id="ARBA00023146"/>
    </source>
</evidence>
<dbReference type="InterPro" id="IPR002314">
    <property type="entry name" value="aa-tRNA-synt_IIb"/>
</dbReference>
<dbReference type="PRINTS" id="PR00981">
    <property type="entry name" value="TRNASYNTHSER"/>
</dbReference>
<dbReference type="Proteomes" id="UP000178313">
    <property type="component" value="Unassembled WGS sequence"/>
</dbReference>
<dbReference type="UniPathway" id="UPA00906">
    <property type="reaction ID" value="UER00895"/>
</dbReference>
<comment type="similarity">
    <text evidence="6">Belongs to the class-II aminoacyl-tRNA synthetase family. Type-1 seryl-tRNA synthetase subfamily.</text>
</comment>
<keyword evidence="2 6" id="KW-0547">Nucleotide-binding</keyword>
<comment type="subunit">
    <text evidence="6">Homodimer. The tRNA molecule binds across the dimer.</text>
</comment>
<feature type="binding site" evidence="6">
    <location>
        <begin position="220"/>
        <end position="222"/>
    </location>
    <ligand>
        <name>L-serine</name>
        <dbReference type="ChEBI" id="CHEBI:33384"/>
    </ligand>
</feature>
<reference evidence="11 12" key="1">
    <citation type="journal article" date="2016" name="Nat. Commun.">
        <title>Thousands of microbial genomes shed light on interconnected biogeochemical processes in an aquifer system.</title>
        <authorList>
            <person name="Anantharaman K."/>
            <person name="Brown C.T."/>
            <person name="Hug L.A."/>
            <person name="Sharon I."/>
            <person name="Castelle C.J."/>
            <person name="Probst A.J."/>
            <person name="Thomas B.C."/>
            <person name="Singh A."/>
            <person name="Wilkins M.J."/>
            <person name="Karaoz U."/>
            <person name="Brodie E.L."/>
            <person name="Williams K.H."/>
            <person name="Hubbard S.S."/>
            <person name="Banfield J.F."/>
        </authorList>
    </citation>
    <scope>NUCLEOTIDE SEQUENCE [LARGE SCALE GENOMIC DNA]</scope>
</reference>
<dbReference type="GO" id="GO:0005524">
    <property type="term" value="F:ATP binding"/>
    <property type="evidence" value="ECO:0007669"/>
    <property type="project" value="UniProtKB-UniRule"/>
</dbReference>
<evidence type="ECO:0000256" key="2">
    <source>
        <dbReference type="ARBA" id="ARBA00022741"/>
    </source>
</evidence>
<dbReference type="EMBL" id="MGGZ01000001">
    <property type="protein sequence ID" value="OGM58079.1"/>
    <property type="molecule type" value="Genomic_DNA"/>
</dbReference>
<comment type="subcellular location">
    <subcellularLocation>
        <location evidence="6">Cytoplasm</location>
    </subcellularLocation>
</comment>
<feature type="coiled-coil region" evidence="9">
    <location>
        <begin position="31"/>
        <end position="58"/>
    </location>
</feature>
<evidence type="ECO:0000256" key="6">
    <source>
        <dbReference type="HAMAP-Rule" id="MF_00176"/>
    </source>
</evidence>
<feature type="site" description="Important for serine binding" evidence="7">
    <location>
        <position position="372"/>
    </location>
</feature>
<feature type="binding site" evidence="6 7">
    <location>
        <position position="274"/>
    </location>
    <ligand>
        <name>L-serine</name>
        <dbReference type="ChEBI" id="CHEBI:33384"/>
    </ligand>
</feature>
<dbReference type="InterPro" id="IPR045864">
    <property type="entry name" value="aa-tRNA-synth_II/BPL/LPL"/>
</dbReference>
<sequence>MLDIQFIRENTQKVKKGISAKQLDSSLVDKLLELDEERKKLIVEVEALRQERNKIAKEGKASDEGKKIKEELKGKEPELAKAEGEYQKILSLIPNLPAEDVKEGKDESENEVVRSWGEPSKFDFEAKDHLALGEALDIIDVERAAKVSGARFGYLKGDAVLLEFALVQLALETLMKEGFVPVIPPVLIKKESMWGMGYLENGGEENMYVLDKDGLILVGTSEQSLGPMHTNEVLEAGKLPLRYVGFSPCFRRETGTSGKDIKGILRVHQFDKVEMFSFVKPEESDKEHDYFLSLEEKLLQALEIPYQVVKMCSGDLGGPATRKYDLEAWMPGQGTYREVTSASTTTDFQARRLNIKYREGGKTEYVHTLNGTAFAIGRTIIAILENYQEKDGSVIIPDVLRKWIGKDKITP</sequence>
<dbReference type="PROSITE" id="PS50862">
    <property type="entry name" value="AA_TRNA_LIGASE_II"/>
    <property type="match status" value="1"/>
</dbReference>
<evidence type="ECO:0000256" key="8">
    <source>
        <dbReference type="PIRSR" id="PIRSR001529-2"/>
    </source>
</evidence>
<protein>
    <recommendedName>
        <fullName evidence="6">Serine--tRNA ligase</fullName>
        <ecNumber evidence="6">6.1.1.11</ecNumber>
    </recommendedName>
    <alternativeName>
        <fullName evidence="6">Seryl-tRNA synthetase</fullName>
        <shortName evidence="6">SerRS</shortName>
    </alternativeName>
    <alternativeName>
        <fullName evidence="6">Seryl-tRNA(Ser/Sec) synthetase</fullName>
    </alternativeName>
</protein>
<dbReference type="InterPro" id="IPR033729">
    <property type="entry name" value="SerRS_core"/>
</dbReference>
<dbReference type="GO" id="GO:0006434">
    <property type="term" value="P:seryl-tRNA aminoacylation"/>
    <property type="evidence" value="ECO:0007669"/>
    <property type="project" value="UniProtKB-UniRule"/>
</dbReference>
<feature type="binding site" evidence="7">
    <location>
        <position position="220"/>
    </location>
    <ligand>
        <name>L-serine</name>
        <dbReference type="ChEBI" id="CHEBI:33384"/>
    </ligand>
</feature>
<evidence type="ECO:0000313" key="11">
    <source>
        <dbReference type="EMBL" id="OGM58079.1"/>
    </source>
</evidence>
<comment type="function">
    <text evidence="6">Catalyzes the attachment of serine to tRNA(Ser). Is also able to aminoacylate tRNA(Sec) with serine, to form the misacylated tRNA L-seryl-tRNA(Sec), which will be further converted into selenocysteinyl-tRNA(Sec).</text>
</comment>
<evidence type="ECO:0000256" key="9">
    <source>
        <dbReference type="SAM" id="Coils"/>
    </source>
</evidence>
<evidence type="ECO:0000256" key="1">
    <source>
        <dbReference type="ARBA" id="ARBA00022598"/>
    </source>
</evidence>
<feature type="binding site" evidence="6 8">
    <location>
        <begin position="338"/>
        <end position="341"/>
    </location>
    <ligand>
        <name>ATP</name>
        <dbReference type="ChEBI" id="CHEBI:30616"/>
    </ligand>
</feature>
<feature type="binding site" evidence="8">
    <location>
        <begin position="267"/>
        <end position="270"/>
    </location>
    <ligand>
        <name>ATP</name>
        <dbReference type="ChEBI" id="CHEBI:30616"/>
    </ligand>
</feature>
<keyword evidence="5 6" id="KW-0030">Aminoacyl-tRNA synthetase</keyword>
<feature type="binding site" evidence="6 8">
    <location>
        <begin position="251"/>
        <end position="253"/>
    </location>
    <ligand>
        <name>ATP</name>
        <dbReference type="ChEBI" id="CHEBI:30616"/>
    </ligand>
</feature>
<evidence type="ECO:0000256" key="7">
    <source>
        <dbReference type="PIRSR" id="PIRSR001529-1"/>
    </source>
</evidence>
<keyword evidence="1 6" id="KW-0436">Ligase</keyword>
<dbReference type="InterPro" id="IPR010978">
    <property type="entry name" value="tRNA-bd_arm"/>
</dbReference>
<dbReference type="HAMAP" id="MF_00176">
    <property type="entry name" value="Ser_tRNA_synth_type1"/>
    <property type="match status" value="1"/>
</dbReference>
<feature type="domain" description="Aminoacyl-transfer RNA synthetases class-II family profile" evidence="10">
    <location>
        <begin position="128"/>
        <end position="397"/>
    </location>
</feature>
<name>A0A1F8B2W1_9BACT</name>
<evidence type="ECO:0000259" key="10">
    <source>
        <dbReference type="PROSITE" id="PS50862"/>
    </source>
</evidence>
<comment type="catalytic activity">
    <reaction evidence="6">
        <text>tRNA(Sec) + L-serine + ATP = L-seryl-tRNA(Sec) + AMP + diphosphate + H(+)</text>
        <dbReference type="Rhea" id="RHEA:42580"/>
        <dbReference type="Rhea" id="RHEA-COMP:9742"/>
        <dbReference type="Rhea" id="RHEA-COMP:10128"/>
        <dbReference type="ChEBI" id="CHEBI:15378"/>
        <dbReference type="ChEBI" id="CHEBI:30616"/>
        <dbReference type="ChEBI" id="CHEBI:33019"/>
        <dbReference type="ChEBI" id="CHEBI:33384"/>
        <dbReference type="ChEBI" id="CHEBI:78442"/>
        <dbReference type="ChEBI" id="CHEBI:78533"/>
        <dbReference type="ChEBI" id="CHEBI:456215"/>
        <dbReference type="EC" id="6.1.1.11"/>
    </reaction>
</comment>
<feature type="binding site" evidence="7">
    <location>
        <position position="251"/>
    </location>
    <ligand>
        <name>L-serine</name>
        <dbReference type="ChEBI" id="CHEBI:33384"/>
    </ligand>
</feature>
<feature type="binding site" evidence="6">
    <location>
        <position position="267"/>
    </location>
    <ligand>
        <name>ATP</name>
        <dbReference type="ChEBI" id="CHEBI:30616"/>
    </ligand>
</feature>
<dbReference type="InterPro" id="IPR042103">
    <property type="entry name" value="SerRS_1_N_sf"/>
</dbReference>
<comment type="caution">
    <text evidence="11">The sequence shown here is derived from an EMBL/GenBank/DDBJ whole genome shotgun (WGS) entry which is preliminary data.</text>
</comment>
<dbReference type="InterPro" id="IPR006195">
    <property type="entry name" value="aa-tRNA-synth_II"/>
</dbReference>
<feature type="binding site" evidence="7">
    <location>
        <position position="370"/>
    </location>
    <ligand>
        <name>L-serine</name>
        <dbReference type="ChEBI" id="CHEBI:33384"/>
    </ligand>
</feature>
<feature type="binding site" evidence="6">
    <location>
        <position position="372"/>
    </location>
    <ligand>
        <name>L-serine</name>
        <dbReference type="ChEBI" id="CHEBI:33384"/>
    </ligand>
</feature>
<comment type="pathway">
    <text evidence="6">Aminoacyl-tRNA biosynthesis; selenocysteinyl-tRNA(Sec) biosynthesis; L-seryl-tRNA(Sec) from L-serine and tRNA(Sec): step 1/1.</text>
</comment>
<dbReference type="InterPro" id="IPR002317">
    <property type="entry name" value="Ser-tRNA-ligase_type_1"/>
</dbReference>
<keyword evidence="6" id="KW-0963">Cytoplasm</keyword>
<dbReference type="STRING" id="1802513.A3E46_00495"/>
<organism evidence="11 12">
    <name type="scientific">Candidatus Woesebacteria bacterium RIFCSPHIGHO2_12_FULL_46_16</name>
    <dbReference type="NCBI Taxonomy" id="1802513"/>
    <lineage>
        <taxon>Bacteria</taxon>
        <taxon>Candidatus Woeseibacteriota</taxon>
    </lineage>
</organism>
<evidence type="ECO:0000256" key="3">
    <source>
        <dbReference type="ARBA" id="ARBA00022840"/>
    </source>
</evidence>
<evidence type="ECO:0000256" key="4">
    <source>
        <dbReference type="ARBA" id="ARBA00022917"/>
    </source>
</evidence>
<dbReference type="GO" id="GO:0004828">
    <property type="term" value="F:serine-tRNA ligase activity"/>
    <property type="evidence" value="ECO:0007669"/>
    <property type="project" value="UniProtKB-UniRule"/>
</dbReference>
<dbReference type="SUPFAM" id="SSF46589">
    <property type="entry name" value="tRNA-binding arm"/>
    <property type="match status" value="1"/>
</dbReference>
<keyword evidence="9" id="KW-0175">Coiled coil</keyword>
<keyword evidence="4 6" id="KW-0648">Protein biosynthesis</keyword>
<comment type="catalytic activity">
    <reaction evidence="6">
        <text>tRNA(Ser) + L-serine + ATP = L-seryl-tRNA(Ser) + AMP + diphosphate + H(+)</text>
        <dbReference type="Rhea" id="RHEA:12292"/>
        <dbReference type="Rhea" id="RHEA-COMP:9669"/>
        <dbReference type="Rhea" id="RHEA-COMP:9703"/>
        <dbReference type="ChEBI" id="CHEBI:15378"/>
        <dbReference type="ChEBI" id="CHEBI:30616"/>
        <dbReference type="ChEBI" id="CHEBI:33019"/>
        <dbReference type="ChEBI" id="CHEBI:33384"/>
        <dbReference type="ChEBI" id="CHEBI:78442"/>
        <dbReference type="ChEBI" id="CHEBI:78533"/>
        <dbReference type="ChEBI" id="CHEBI:456215"/>
        <dbReference type="EC" id="6.1.1.11"/>
    </reaction>
</comment>
<dbReference type="Pfam" id="PF02403">
    <property type="entry name" value="Seryl_tRNA_N"/>
    <property type="match status" value="1"/>
</dbReference>
<comment type="domain">
    <text evidence="6">Consists of two distinct domains, a catalytic core and a N-terminal extension that is involved in tRNA binding.</text>
</comment>
<dbReference type="Pfam" id="PF00587">
    <property type="entry name" value="tRNA-synt_2b"/>
    <property type="match status" value="1"/>
</dbReference>
<proteinExistence type="inferred from homology"/>
<dbReference type="GO" id="GO:0016260">
    <property type="term" value="P:selenocysteine biosynthetic process"/>
    <property type="evidence" value="ECO:0007669"/>
    <property type="project" value="UniProtKB-UniRule"/>
</dbReference>
<dbReference type="Gene3D" id="1.10.287.40">
    <property type="entry name" value="Serine-tRNA synthetase, tRNA binding domain"/>
    <property type="match status" value="1"/>
</dbReference>
<dbReference type="PANTHER" id="PTHR11778">
    <property type="entry name" value="SERYL-TRNA SYNTHETASE"/>
    <property type="match status" value="1"/>
</dbReference>
<dbReference type="Gene3D" id="3.30.930.10">
    <property type="entry name" value="Bira Bifunctional Protein, Domain 2"/>
    <property type="match status" value="1"/>
</dbReference>
<dbReference type="NCBIfam" id="TIGR00414">
    <property type="entry name" value="serS"/>
    <property type="match status" value="1"/>
</dbReference>
<dbReference type="GO" id="GO:0005737">
    <property type="term" value="C:cytoplasm"/>
    <property type="evidence" value="ECO:0007669"/>
    <property type="project" value="UniProtKB-SubCell"/>
</dbReference>
<gene>
    <name evidence="6" type="primary">serS</name>
    <name evidence="11" type="ORF">A3E46_00495</name>
</gene>
<dbReference type="CDD" id="cd00770">
    <property type="entry name" value="SerRS_core"/>
    <property type="match status" value="1"/>
</dbReference>
<dbReference type="EC" id="6.1.1.11" evidence="6"/>
<dbReference type="SUPFAM" id="SSF55681">
    <property type="entry name" value="Class II aaRS and biotin synthetases"/>
    <property type="match status" value="1"/>
</dbReference>
<dbReference type="InterPro" id="IPR015866">
    <property type="entry name" value="Ser-tRNA-synth_1_N"/>
</dbReference>
<accession>A0A1F8B2W1</accession>
<dbReference type="AlphaFoldDB" id="A0A1F8B2W1"/>
<evidence type="ECO:0000313" key="12">
    <source>
        <dbReference type="Proteomes" id="UP000178313"/>
    </source>
</evidence>